<dbReference type="GO" id="GO:0071277">
    <property type="term" value="P:cellular response to calcium ion"/>
    <property type="evidence" value="ECO:0007669"/>
    <property type="project" value="TreeGrafter"/>
</dbReference>
<evidence type="ECO:0000259" key="6">
    <source>
        <dbReference type="SMART" id="SM00237"/>
    </source>
</evidence>
<feature type="region of interest" description="Disordered" evidence="4">
    <location>
        <begin position="464"/>
        <end position="498"/>
    </location>
</feature>
<dbReference type="Gene3D" id="2.60.40.2030">
    <property type="match status" value="6"/>
</dbReference>
<reference evidence="7" key="1">
    <citation type="submission" date="2021-01" db="EMBL/GenBank/DDBJ databases">
        <title>A chromosome-scale assembly of European eel, Anguilla anguilla.</title>
        <authorList>
            <person name="Henkel C."/>
            <person name="Jong-Raadsen S.A."/>
            <person name="Dufour S."/>
            <person name="Weltzien F.-A."/>
            <person name="Palstra A.P."/>
            <person name="Pelster B."/>
            <person name="Spaink H.P."/>
            <person name="Van Den Thillart G.E."/>
            <person name="Jansen H."/>
            <person name="Zahm M."/>
            <person name="Klopp C."/>
            <person name="Cedric C."/>
            <person name="Louis A."/>
            <person name="Berthelot C."/>
            <person name="Parey E."/>
            <person name="Roest Crollius H."/>
            <person name="Montfort J."/>
            <person name="Robinson-Rechavi M."/>
            <person name="Bucao C."/>
            <person name="Bouchez O."/>
            <person name="Gislard M."/>
            <person name="Lluch J."/>
            <person name="Milhes M."/>
            <person name="Lampietro C."/>
            <person name="Lopez Roques C."/>
            <person name="Donnadieu C."/>
            <person name="Braasch I."/>
            <person name="Desvignes T."/>
            <person name="Postlethwait J."/>
            <person name="Bobe J."/>
            <person name="Guiguen Y."/>
            <person name="Dirks R."/>
        </authorList>
    </citation>
    <scope>NUCLEOTIDE SEQUENCE</scope>
    <source>
        <strain evidence="7">Tag_6206</strain>
        <tissue evidence="7">Liver</tissue>
    </source>
</reference>
<name>A0A9D3M3J7_ANGAN</name>
<feature type="domain" description="Calx-beta" evidence="6">
    <location>
        <begin position="244"/>
        <end position="355"/>
    </location>
</feature>
<evidence type="ECO:0000313" key="7">
    <source>
        <dbReference type="EMBL" id="KAG5841059.1"/>
    </source>
</evidence>
<evidence type="ECO:0000256" key="3">
    <source>
        <dbReference type="ARBA" id="ARBA00022837"/>
    </source>
</evidence>
<evidence type="ECO:0000313" key="8">
    <source>
        <dbReference type="Proteomes" id="UP001044222"/>
    </source>
</evidence>
<evidence type="ECO:0000256" key="4">
    <source>
        <dbReference type="SAM" id="MobiDB-lite"/>
    </source>
</evidence>
<dbReference type="GO" id="GO:0016020">
    <property type="term" value="C:membrane"/>
    <property type="evidence" value="ECO:0007669"/>
    <property type="project" value="InterPro"/>
</dbReference>
<accession>A0A9D3M3J7</accession>
<dbReference type="GO" id="GO:0007605">
    <property type="term" value="P:sensory perception of sound"/>
    <property type="evidence" value="ECO:0007669"/>
    <property type="project" value="TreeGrafter"/>
</dbReference>
<evidence type="ECO:0000256" key="2">
    <source>
        <dbReference type="ARBA" id="ARBA00022737"/>
    </source>
</evidence>
<sequence length="992" mass="106191">MPAVLTLAGLFLVVSVPSARGDAELRFLGETHFVVDETSRTVVRLLVERTGDPVNVTALVLLEGEDTGDFEATTAAAFLLSSETTKTIFIAVRDDDVPEADETFLFTLRLQSSSNGVTVGTPNTATITILSNDNAFGIISFNSTSLITVSEPRGRNQYVPLSLIRERGTYGTVAVNFEIVGGPNPAIEDLSPDMGNITIPPGRSVVVFSILIQDDQLPEDDEYFTVRLSSVAGGALINPNRSSVQIKINRNDSPLRFAQTVLAVSEETGVVNITVTRGLTSEGQLIGSDDSEVSIDYAVVSGNSSASATPGSDFRDLQAGRTLVFPPRVYEAQLRFEIVDDAVPEIAESFQVVLLEDSLKGDAVLLAPAVAQVTIEPNDKPYGVLSISSGLLAQTVTVNEDSTPRFDGITVVRNGGTHGNVSVDWTVTRNSSDRSPVSDDLTPASGTLRFAAGQMAAALPDHRGRRRAGGGGGLHLQAAAQEREGRGRGGRANGAGVLHPGQRRRVRAVPVPPGRGAADPERAVRPLPVSQLPADGGHPGGRLAGLHRPLRPRRARDPARARDGVLNGTRANSALFSDGQSLARLALPIRNDAFLQNGAHFLVQLDSVELVNIRTPIPPVSPRFGGALNISLRVTPDIANGEIGFTNNQTVVVHEPDDNRTNLISLSLRRDGTDGQAVVFWSLRPVGFNRDDVTPGDLGPFSGSVTFLSGQSDASINISVEADIIPEINETVLITLDRVETERFVVYFGTNTDNQILKAGFTSREIVIVENDDPGGVFEFSPRSRGPWIINEGETVELRVVRSQGLLLSQLVRYTVLPAGDVNFYGATGVMEFSPGDREVLVALVARPDGVPELDKTFSVVLSSYSAPPSSLGAAREVNITVLKNDDPFGVIEFIRPGLSEAINESKGLQSHSASFPVVRNRGGFGEVSVFWVLEPVFLETCPLCRATWSSERGNMRKTSLSSPSPMRYQKTKNISQSRFSMLLGAQGLGTC</sequence>
<dbReference type="GO" id="GO:0004930">
    <property type="term" value="F:G protein-coupled receptor activity"/>
    <property type="evidence" value="ECO:0007669"/>
    <property type="project" value="InterPro"/>
</dbReference>
<dbReference type="PANTHER" id="PTHR46682">
    <property type="entry name" value="ADHESION G-PROTEIN COUPLED RECEPTOR V1"/>
    <property type="match status" value="1"/>
</dbReference>
<keyword evidence="1 5" id="KW-0732">Signal</keyword>
<keyword evidence="3" id="KW-0106">Calcium</keyword>
<dbReference type="GO" id="GO:0007601">
    <property type="term" value="P:visual perception"/>
    <property type="evidence" value="ECO:0007669"/>
    <property type="project" value="TreeGrafter"/>
</dbReference>
<organism evidence="7 8">
    <name type="scientific">Anguilla anguilla</name>
    <name type="common">European freshwater eel</name>
    <name type="synonym">Muraena anguilla</name>
    <dbReference type="NCBI Taxonomy" id="7936"/>
    <lineage>
        <taxon>Eukaryota</taxon>
        <taxon>Metazoa</taxon>
        <taxon>Chordata</taxon>
        <taxon>Craniata</taxon>
        <taxon>Vertebrata</taxon>
        <taxon>Euteleostomi</taxon>
        <taxon>Actinopterygii</taxon>
        <taxon>Neopterygii</taxon>
        <taxon>Teleostei</taxon>
        <taxon>Anguilliformes</taxon>
        <taxon>Anguillidae</taxon>
        <taxon>Anguilla</taxon>
    </lineage>
</organism>
<dbReference type="Proteomes" id="UP001044222">
    <property type="component" value="Chromosome 10"/>
</dbReference>
<keyword evidence="8" id="KW-1185">Reference proteome</keyword>
<dbReference type="Pfam" id="PF03160">
    <property type="entry name" value="Calx-beta"/>
    <property type="match status" value="5"/>
</dbReference>
<evidence type="ECO:0000256" key="1">
    <source>
        <dbReference type="ARBA" id="ARBA00022729"/>
    </source>
</evidence>
<dbReference type="FunFam" id="2.60.40.2030:FF:000013">
    <property type="entry name" value="Adhesion G-protein coupled receptor V1"/>
    <property type="match status" value="1"/>
</dbReference>
<dbReference type="InterPro" id="IPR026919">
    <property type="entry name" value="ADGRV1"/>
</dbReference>
<dbReference type="SUPFAM" id="SSF141072">
    <property type="entry name" value="CalX-like"/>
    <property type="match status" value="6"/>
</dbReference>
<dbReference type="EMBL" id="JAFIRN010000010">
    <property type="protein sequence ID" value="KAG5841059.1"/>
    <property type="molecule type" value="Genomic_DNA"/>
</dbReference>
<comment type="caution">
    <text evidence="7">The sequence shown here is derived from an EMBL/GenBank/DDBJ whole genome shotgun (WGS) entry which is preliminary data.</text>
</comment>
<dbReference type="PANTHER" id="PTHR46682:SF1">
    <property type="entry name" value="ADHESION G-PROTEIN COUPLED RECEPTOR V1"/>
    <property type="match status" value="1"/>
</dbReference>
<feature type="signal peptide" evidence="5">
    <location>
        <begin position="1"/>
        <end position="21"/>
    </location>
</feature>
<dbReference type="GO" id="GO:0005737">
    <property type="term" value="C:cytoplasm"/>
    <property type="evidence" value="ECO:0007669"/>
    <property type="project" value="TreeGrafter"/>
</dbReference>
<keyword evidence="2" id="KW-0677">Repeat</keyword>
<proteinExistence type="predicted"/>
<gene>
    <name evidence="7" type="ORF">ANANG_G00195560</name>
</gene>
<dbReference type="GO" id="GO:0001965">
    <property type="term" value="F:G-protein alpha-subunit binding"/>
    <property type="evidence" value="ECO:0007669"/>
    <property type="project" value="TreeGrafter"/>
</dbReference>
<dbReference type="InterPro" id="IPR038081">
    <property type="entry name" value="CalX-like_sf"/>
</dbReference>
<dbReference type="FunFam" id="2.60.40.2030:FF:000007">
    <property type="entry name" value="Adhesion G-protein coupled receptor V1"/>
    <property type="match status" value="1"/>
</dbReference>
<feature type="domain" description="Calx-beta" evidence="6">
    <location>
        <begin position="125"/>
        <end position="229"/>
    </location>
</feature>
<dbReference type="AlphaFoldDB" id="A0A9D3M3J7"/>
<dbReference type="GO" id="GO:0010855">
    <property type="term" value="F:adenylate cyclase inhibitor activity"/>
    <property type="evidence" value="ECO:0007669"/>
    <property type="project" value="TreeGrafter"/>
</dbReference>
<feature type="chain" id="PRO_5038604925" description="Calx-beta domain-containing protein" evidence="5">
    <location>
        <begin position="22"/>
        <end position="992"/>
    </location>
</feature>
<protein>
    <recommendedName>
        <fullName evidence="6">Calx-beta domain-containing protein</fullName>
    </recommendedName>
</protein>
<dbReference type="SMART" id="SM00237">
    <property type="entry name" value="Calx_beta"/>
    <property type="match status" value="2"/>
</dbReference>
<evidence type="ECO:0000256" key="5">
    <source>
        <dbReference type="SAM" id="SignalP"/>
    </source>
</evidence>
<dbReference type="GO" id="GO:0032420">
    <property type="term" value="C:stereocilium"/>
    <property type="evidence" value="ECO:0007669"/>
    <property type="project" value="TreeGrafter"/>
</dbReference>
<dbReference type="FunFam" id="2.60.40.2030:FF:000023">
    <property type="entry name" value="Adhesion G protein-coupled receptor V1"/>
    <property type="match status" value="1"/>
</dbReference>
<dbReference type="InterPro" id="IPR003644">
    <property type="entry name" value="Calx_beta"/>
</dbReference>